<evidence type="ECO:0000313" key="2">
    <source>
        <dbReference type="Proteomes" id="UP000025227"/>
    </source>
</evidence>
<reference evidence="3" key="1">
    <citation type="submission" date="2020-12" db="UniProtKB">
        <authorList>
            <consortium name="WormBaseParasite"/>
        </authorList>
    </citation>
    <scope>IDENTIFICATION</scope>
    <source>
        <strain evidence="3">MHco3</strain>
    </source>
</reference>
<evidence type="ECO:0000313" key="3">
    <source>
        <dbReference type="WBParaSite" id="HCON_00030380-00001"/>
    </source>
</evidence>
<accession>A0A7I4XYG8</accession>
<organism evidence="2 3">
    <name type="scientific">Haemonchus contortus</name>
    <name type="common">Barber pole worm</name>
    <dbReference type="NCBI Taxonomy" id="6289"/>
    <lineage>
        <taxon>Eukaryota</taxon>
        <taxon>Metazoa</taxon>
        <taxon>Ecdysozoa</taxon>
        <taxon>Nematoda</taxon>
        <taxon>Chromadorea</taxon>
        <taxon>Rhabditida</taxon>
        <taxon>Rhabditina</taxon>
        <taxon>Rhabditomorpha</taxon>
        <taxon>Strongyloidea</taxon>
        <taxon>Trichostrongylidae</taxon>
        <taxon>Haemonchus</taxon>
    </lineage>
</organism>
<proteinExistence type="predicted"/>
<dbReference type="WBParaSite" id="HCON_00030380-00001">
    <property type="protein sequence ID" value="HCON_00030380-00001"/>
    <property type="gene ID" value="HCON_00030380"/>
</dbReference>
<feature type="region of interest" description="Disordered" evidence="1">
    <location>
        <begin position="1"/>
        <end position="35"/>
    </location>
</feature>
<dbReference type="AlphaFoldDB" id="A0A7I4XYG8"/>
<keyword evidence="2" id="KW-1185">Reference proteome</keyword>
<feature type="region of interest" description="Disordered" evidence="1">
    <location>
        <begin position="56"/>
        <end position="121"/>
    </location>
</feature>
<evidence type="ECO:0000256" key="1">
    <source>
        <dbReference type="SAM" id="MobiDB-lite"/>
    </source>
</evidence>
<sequence length="156" mass="17720">MTIEETSSKRSFPPLSGRFNKIDGHRQTDKNRYGQTADRWIDRQKQTCTGQVDKWTIGQTHTGGRERTAHTGGYGQTDADRTGHGRTCSDGGGRARTKGRTRSDVDKHRQGRGMHRHGLTNYTDRHGLNTHLWWPLTSVLLQLHPKRPGPQSPLWI</sequence>
<protein>
    <submittedName>
        <fullName evidence="3">Uncharacterized protein</fullName>
    </submittedName>
</protein>
<feature type="compositionally biased region" description="Basic residues" evidence="1">
    <location>
        <begin position="109"/>
        <end position="118"/>
    </location>
</feature>
<name>A0A7I4XYG8_HAECO</name>
<feature type="compositionally biased region" description="Basic and acidic residues" evidence="1">
    <location>
        <begin position="20"/>
        <end position="32"/>
    </location>
</feature>
<dbReference type="Proteomes" id="UP000025227">
    <property type="component" value="Unplaced"/>
</dbReference>